<accession>A0A2S6IS28</accession>
<dbReference type="InterPro" id="IPR050807">
    <property type="entry name" value="TransReg_Diox_bact_type"/>
</dbReference>
<dbReference type="Proteomes" id="UP000239002">
    <property type="component" value="Unassembled WGS sequence"/>
</dbReference>
<feature type="transmembrane region" description="Helical" evidence="6">
    <location>
        <begin position="74"/>
        <end position="101"/>
    </location>
</feature>
<comment type="subcellular location">
    <subcellularLocation>
        <location evidence="1">Membrane</location>
        <topology evidence="1">Multi-pass membrane protein</topology>
    </subcellularLocation>
</comment>
<keyword evidence="5 6" id="KW-0472">Membrane</keyword>
<dbReference type="Gene3D" id="1.10.260.40">
    <property type="entry name" value="lambda repressor-like DNA-binding domains"/>
    <property type="match status" value="1"/>
</dbReference>
<feature type="transmembrane region" description="Helical" evidence="6">
    <location>
        <begin position="122"/>
        <end position="142"/>
    </location>
</feature>
<dbReference type="InterPro" id="IPR010982">
    <property type="entry name" value="Lambda_DNA-bd_dom_sf"/>
</dbReference>
<gene>
    <name evidence="8" type="ORF">LY01_00900</name>
</gene>
<organism evidence="8 9">
    <name type="scientific">Nonlabens xylanidelens</name>
    <dbReference type="NCBI Taxonomy" id="191564"/>
    <lineage>
        <taxon>Bacteria</taxon>
        <taxon>Pseudomonadati</taxon>
        <taxon>Bacteroidota</taxon>
        <taxon>Flavobacteriia</taxon>
        <taxon>Flavobacteriales</taxon>
        <taxon>Flavobacteriaceae</taxon>
        <taxon>Nonlabens</taxon>
    </lineage>
</organism>
<reference evidence="8 9" key="1">
    <citation type="submission" date="2018-02" db="EMBL/GenBank/DDBJ databases">
        <title>Genomic Encyclopedia of Archaeal and Bacterial Type Strains, Phase II (KMG-II): from individual species to whole genera.</title>
        <authorList>
            <person name="Goeker M."/>
        </authorList>
    </citation>
    <scope>NUCLEOTIDE SEQUENCE [LARGE SCALE GENOMIC DNA]</scope>
    <source>
        <strain evidence="8 9">DSM 16809</strain>
    </source>
</reference>
<keyword evidence="9" id="KW-1185">Reference proteome</keyword>
<dbReference type="PROSITE" id="PS50943">
    <property type="entry name" value="HTH_CROC1"/>
    <property type="match status" value="1"/>
</dbReference>
<dbReference type="CDD" id="cd00093">
    <property type="entry name" value="HTH_XRE"/>
    <property type="match status" value="1"/>
</dbReference>
<comment type="caution">
    <text evidence="8">The sequence shown here is derived from an EMBL/GenBank/DDBJ whole genome shotgun (WGS) entry which is preliminary data.</text>
</comment>
<dbReference type="GO" id="GO:0003677">
    <property type="term" value="F:DNA binding"/>
    <property type="evidence" value="ECO:0007669"/>
    <property type="project" value="UniProtKB-KW"/>
</dbReference>
<keyword evidence="2 6" id="KW-0812">Transmembrane</keyword>
<dbReference type="Pfam" id="PF01381">
    <property type="entry name" value="HTH_3"/>
    <property type="match status" value="1"/>
</dbReference>
<evidence type="ECO:0000313" key="8">
    <source>
        <dbReference type="EMBL" id="PPK97073.1"/>
    </source>
</evidence>
<keyword evidence="3 6" id="KW-1133">Transmembrane helix</keyword>
<dbReference type="InterPro" id="IPR001387">
    <property type="entry name" value="Cro/C1-type_HTH"/>
</dbReference>
<sequence>MMSPIGTKIKEIRLKKGMSQEELATESQVSLRTIQRIENNENEPRGKTMQLICETLAINIEELLDYGKYEDRQFLMFFHLSVIAGIFIPIGNIILPLILWLTKKDKVQGLQKVGARLLNFQIVFQAFGFVFFMSAVILKILHKEVFLISNGLEIVLALGVLNGIAAIIFAMLNHRGKQITYPSIIPMIK</sequence>
<evidence type="ECO:0000256" key="4">
    <source>
        <dbReference type="ARBA" id="ARBA00023125"/>
    </source>
</evidence>
<dbReference type="RefSeq" id="WP_245890626.1">
    <property type="nucleotide sequence ID" value="NZ_MQVW01000027.1"/>
</dbReference>
<evidence type="ECO:0000259" key="7">
    <source>
        <dbReference type="PROSITE" id="PS50943"/>
    </source>
</evidence>
<dbReference type="GO" id="GO:0005829">
    <property type="term" value="C:cytosol"/>
    <property type="evidence" value="ECO:0007669"/>
    <property type="project" value="TreeGrafter"/>
</dbReference>
<dbReference type="SMART" id="SM00530">
    <property type="entry name" value="HTH_XRE"/>
    <property type="match status" value="1"/>
</dbReference>
<evidence type="ECO:0000256" key="2">
    <source>
        <dbReference type="ARBA" id="ARBA00022692"/>
    </source>
</evidence>
<dbReference type="EMBL" id="PTJE01000001">
    <property type="protein sequence ID" value="PPK97073.1"/>
    <property type="molecule type" value="Genomic_DNA"/>
</dbReference>
<evidence type="ECO:0000256" key="6">
    <source>
        <dbReference type="SAM" id="Phobius"/>
    </source>
</evidence>
<dbReference type="AlphaFoldDB" id="A0A2S6IS28"/>
<feature type="transmembrane region" description="Helical" evidence="6">
    <location>
        <begin position="154"/>
        <end position="172"/>
    </location>
</feature>
<dbReference type="PANTHER" id="PTHR46797">
    <property type="entry name" value="HTH-TYPE TRANSCRIPTIONAL REGULATOR"/>
    <property type="match status" value="1"/>
</dbReference>
<protein>
    <submittedName>
        <fullName evidence="8">Putative Tic20 family protein</fullName>
    </submittedName>
</protein>
<name>A0A2S6IS28_9FLAO</name>
<proteinExistence type="predicted"/>
<evidence type="ECO:0000256" key="5">
    <source>
        <dbReference type="ARBA" id="ARBA00023136"/>
    </source>
</evidence>
<feature type="domain" description="HTH cro/C1-type" evidence="7">
    <location>
        <begin position="9"/>
        <end position="63"/>
    </location>
</feature>
<evidence type="ECO:0000313" key="9">
    <source>
        <dbReference type="Proteomes" id="UP000239002"/>
    </source>
</evidence>
<dbReference type="InterPro" id="IPR019109">
    <property type="entry name" value="MamF_MmsF"/>
</dbReference>
<dbReference type="Pfam" id="PF09685">
    <property type="entry name" value="MamF_MmsF"/>
    <property type="match status" value="1"/>
</dbReference>
<keyword evidence="4" id="KW-0238">DNA-binding</keyword>
<dbReference type="PANTHER" id="PTHR46797:SF1">
    <property type="entry name" value="METHYLPHOSPHONATE SYNTHASE"/>
    <property type="match status" value="1"/>
</dbReference>
<dbReference type="GO" id="GO:0003700">
    <property type="term" value="F:DNA-binding transcription factor activity"/>
    <property type="evidence" value="ECO:0007669"/>
    <property type="project" value="TreeGrafter"/>
</dbReference>
<evidence type="ECO:0000256" key="3">
    <source>
        <dbReference type="ARBA" id="ARBA00022989"/>
    </source>
</evidence>
<dbReference type="SUPFAM" id="SSF47413">
    <property type="entry name" value="lambda repressor-like DNA-binding domains"/>
    <property type="match status" value="1"/>
</dbReference>
<evidence type="ECO:0000256" key="1">
    <source>
        <dbReference type="ARBA" id="ARBA00004141"/>
    </source>
</evidence>